<dbReference type="AlphaFoldDB" id="A0AAT9HDU8"/>
<reference evidence="3" key="2">
    <citation type="submission" date="2024-07" db="EMBL/GenBank/DDBJ databases">
        <title>Streptomyces haneummycinica sp. nov., a new antibiotic-producing actinobacterium isolated from marine sediment.</title>
        <authorList>
            <person name="Uemura M."/>
            <person name="Hamada M."/>
            <person name="Hirano S."/>
            <person name="Kobayashi K."/>
            <person name="Ohshiro T."/>
            <person name="Kobayashi T."/>
            <person name="Terahara T."/>
        </authorList>
    </citation>
    <scope>NUCLEOTIDE SEQUENCE</scope>
    <source>
        <strain evidence="3">KM77-8</strain>
    </source>
</reference>
<proteinExistence type="predicted"/>
<keyword evidence="2" id="KW-1133">Transmembrane helix</keyword>
<reference evidence="3" key="1">
    <citation type="submission" date="2024-06" db="EMBL/GenBank/DDBJ databases">
        <authorList>
            <consortium name="consrtm"/>
            <person name="Uemura M."/>
            <person name="Terahara T."/>
        </authorList>
    </citation>
    <scope>NUCLEOTIDE SEQUENCE</scope>
    <source>
        <strain evidence="3">KM77-8</strain>
    </source>
</reference>
<organism evidence="3">
    <name type="scientific">Streptomyces haneummycinicus</name>
    <dbReference type="NCBI Taxonomy" id="3074435"/>
    <lineage>
        <taxon>Bacteria</taxon>
        <taxon>Bacillati</taxon>
        <taxon>Actinomycetota</taxon>
        <taxon>Actinomycetes</taxon>
        <taxon>Kitasatosporales</taxon>
        <taxon>Streptomycetaceae</taxon>
        <taxon>Streptomyces</taxon>
    </lineage>
</organism>
<dbReference type="EMBL" id="AP035768">
    <property type="protein sequence ID" value="BFO15571.1"/>
    <property type="molecule type" value="Genomic_DNA"/>
</dbReference>
<accession>A0AAT9HDU8</accession>
<keyword evidence="2" id="KW-0812">Transmembrane</keyword>
<evidence type="ECO:0000256" key="2">
    <source>
        <dbReference type="SAM" id="Phobius"/>
    </source>
</evidence>
<protein>
    <submittedName>
        <fullName evidence="3">Uncharacterized protein</fullName>
    </submittedName>
</protein>
<evidence type="ECO:0000313" key="3">
    <source>
        <dbReference type="EMBL" id="BFO15571.1"/>
    </source>
</evidence>
<feature type="transmembrane region" description="Helical" evidence="2">
    <location>
        <begin position="81"/>
        <end position="99"/>
    </location>
</feature>
<gene>
    <name evidence="3" type="ORF">SHKM778_19590</name>
</gene>
<keyword evidence="2" id="KW-0472">Membrane</keyword>
<evidence type="ECO:0000256" key="1">
    <source>
        <dbReference type="SAM" id="MobiDB-lite"/>
    </source>
</evidence>
<name>A0AAT9HDU8_9ACTN</name>
<feature type="region of interest" description="Disordered" evidence="1">
    <location>
        <begin position="1"/>
        <end position="53"/>
    </location>
</feature>
<sequence>MSQDASTARVTRVSGRQHPAGLREDGRQLLGLRRGEGRQRRADRSGPAFRPSRVTPAFTSATAYLARPLTRRLDTRHSRTAAMALAVVGAAALVARQLSTF</sequence>
<feature type="compositionally biased region" description="Basic and acidic residues" evidence="1">
    <location>
        <begin position="21"/>
        <end position="44"/>
    </location>
</feature>